<dbReference type="PANTHER" id="PTHR21058:SF0">
    <property type="entry name" value="6,7-DIMETHYL-8-RIBITYLLUMAZINE SYNTHASE"/>
    <property type="match status" value="1"/>
</dbReference>
<sequence length="165" mass="16887">MSGEGEPVLQLSGAADLKLAIVAGQWHKTVSEALLDGATRKADEAGVTDVTVVRVAGAIELPVVAQQLARTHDAVVALGVVIRGGTPHFEYVCDAVTAGLTRVSLDEGTPVTNGVLTTNDEQQALDRAGLPGSSEDKGAQAVAAAIDTALTLQRLRQPSVDGAAR</sequence>
<gene>
    <name evidence="7" type="primary">ribH</name>
    <name evidence="8" type="ORF">A3K89_02430</name>
</gene>
<feature type="active site" description="Proton donor" evidence="7">
    <location>
        <position position="88"/>
    </location>
</feature>
<evidence type="ECO:0000256" key="4">
    <source>
        <dbReference type="ARBA" id="ARBA00022619"/>
    </source>
</evidence>
<dbReference type="GO" id="GO:0009349">
    <property type="term" value="C:riboflavin synthase complex"/>
    <property type="evidence" value="ECO:0007669"/>
    <property type="project" value="UniProtKB-UniRule"/>
</dbReference>
<dbReference type="Gene3D" id="3.40.50.960">
    <property type="entry name" value="Lumazine/riboflavin synthase"/>
    <property type="match status" value="1"/>
</dbReference>
<dbReference type="CDD" id="cd09209">
    <property type="entry name" value="Lumazine_synthase-I"/>
    <property type="match status" value="1"/>
</dbReference>
<comment type="function">
    <text evidence="7">Catalyzes the formation of 6,7-dimethyl-8-ribityllumazine by condensation of 5-amino-6-(D-ribitylamino)uracil with 3,4-dihydroxy-2-butanone 4-phosphate. This is the penultimate step in the biosynthesis of riboflavin.</text>
</comment>
<dbReference type="GO" id="GO:0005829">
    <property type="term" value="C:cytosol"/>
    <property type="evidence" value="ECO:0007669"/>
    <property type="project" value="TreeGrafter"/>
</dbReference>
<dbReference type="EMBL" id="LVHI01000012">
    <property type="protein sequence ID" value="OAK54287.1"/>
    <property type="molecule type" value="Genomic_DNA"/>
</dbReference>
<evidence type="ECO:0000256" key="6">
    <source>
        <dbReference type="ARBA" id="ARBA00048785"/>
    </source>
</evidence>
<evidence type="ECO:0000313" key="8">
    <source>
        <dbReference type="EMBL" id="OAK54287.1"/>
    </source>
</evidence>
<dbReference type="Proteomes" id="UP000077519">
    <property type="component" value="Unassembled WGS sequence"/>
</dbReference>
<dbReference type="GO" id="GO:0000906">
    <property type="term" value="F:6,7-dimethyl-8-ribityllumazine synthase activity"/>
    <property type="evidence" value="ECO:0007669"/>
    <property type="project" value="UniProtKB-UniRule"/>
</dbReference>
<keyword evidence="5 7" id="KW-0808">Transferase</keyword>
<comment type="caution">
    <text evidence="8">The sequence shown here is derived from an EMBL/GenBank/DDBJ whole genome shotgun (WGS) entry which is preliminary data.</text>
</comment>
<evidence type="ECO:0000256" key="5">
    <source>
        <dbReference type="ARBA" id="ARBA00022679"/>
    </source>
</evidence>
<dbReference type="EC" id="2.5.1.78" evidence="3 7"/>
<keyword evidence="4 7" id="KW-0686">Riboflavin biosynthesis</keyword>
<dbReference type="NCBIfam" id="TIGR00114">
    <property type="entry name" value="lumazine-synth"/>
    <property type="match status" value="1"/>
</dbReference>
<dbReference type="RefSeq" id="WP_068424281.1">
    <property type="nucleotide sequence ID" value="NZ_LVHI01000012.1"/>
</dbReference>
<dbReference type="InterPro" id="IPR036467">
    <property type="entry name" value="LS/RS_sf"/>
</dbReference>
<evidence type="ECO:0000256" key="7">
    <source>
        <dbReference type="HAMAP-Rule" id="MF_00178"/>
    </source>
</evidence>
<comment type="similarity">
    <text evidence="2 7">Belongs to the DMRL synthase family.</text>
</comment>
<evidence type="ECO:0000256" key="3">
    <source>
        <dbReference type="ARBA" id="ARBA00012664"/>
    </source>
</evidence>
<dbReference type="InterPro" id="IPR002180">
    <property type="entry name" value="LS/RS"/>
</dbReference>
<feature type="binding site" evidence="7">
    <location>
        <position position="26"/>
    </location>
    <ligand>
        <name>5-amino-6-(D-ribitylamino)uracil</name>
        <dbReference type="ChEBI" id="CHEBI:15934"/>
    </ligand>
</feature>
<feature type="binding site" evidence="7">
    <location>
        <position position="113"/>
    </location>
    <ligand>
        <name>5-amino-6-(D-ribitylamino)uracil</name>
        <dbReference type="ChEBI" id="CHEBI:15934"/>
    </ligand>
</feature>
<protein>
    <recommendedName>
        <fullName evidence="3 7">6,7-dimethyl-8-ribityllumazine synthase</fullName>
        <shortName evidence="7">DMRL synthase</shortName>
        <shortName evidence="7">LS</shortName>
        <shortName evidence="7">Lumazine synthase</shortName>
        <ecNumber evidence="3 7">2.5.1.78</ecNumber>
    </recommendedName>
</protein>
<comment type="catalytic activity">
    <reaction evidence="6 7">
        <text>(2S)-2-hydroxy-3-oxobutyl phosphate + 5-amino-6-(D-ribitylamino)uracil = 6,7-dimethyl-8-(1-D-ribityl)lumazine + phosphate + 2 H2O + H(+)</text>
        <dbReference type="Rhea" id="RHEA:26152"/>
        <dbReference type="ChEBI" id="CHEBI:15377"/>
        <dbReference type="ChEBI" id="CHEBI:15378"/>
        <dbReference type="ChEBI" id="CHEBI:15934"/>
        <dbReference type="ChEBI" id="CHEBI:43474"/>
        <dbReference type="ChEBI" id="CHEBI:58201"/>
        <dbReference type="ChEBI" id="CHEBI:58830"/>
        <dbReference type="EC" id="2.5.1.78"/>
    </reaction>
</comment>
<reference evidence="8 9" key="1">
    <citation type="submission" date="2016-03" db="EMBL/GenBank/DDBJ databases">
        <title>Genome sequence of Rhodococcus kyotonensis KB10.</title>
        <authorList>
            <person name="Jeong H."/>
            <person name="Hong C.E."/>
            <person name="Jo S.H."/>
            <person name="Park J.M."/>
        </authorList>
    </citation>
    <scope>NUCLEOTIDE SEQUENCE [LARGE SCALE GENOMIC DNA]</scope>
    <source>
        <strain evidence="8 9">KB10</strain>
    </source>
</reference>
<dbReference type="UniPathway" id="UPA00275">
    <property type="reaction ID" value="UER00404"/>
</dbReference>
<dbReference type="AlphaFoldDB" id="A0A177YFJ7"/>
<comment type="pathway">
    <text evidence="1 7">Cofactor biosynthesis; riboflavin biosynthesis; riboflavin from 2-hydroxy-3-oxobutyl phosphate and 5-amino-6-(D-ribitylamino)uracil: step 1/2.</text>
</comment>
<dbReference type="Pfam" id="PF00885">
    <property type="entry name" value="DMRL_synthase"/>
    <property type="match status" value="1"/>
</dbReference>
<feature type="binding site" evidence="7">
    <location>
        <position position="127"/>
    </location>
    <ligand>
        <name>(2S)-2-hydroxy-3-oxobutyl phosphate</name>
        <dbReference type="ChEBI" id="CHEBI:58830"/>
    </ligand>
</feature>
<accession>A0A177YFJ7</accession>
<feature type="binding site" evidence="7">
    <location>
        <begin position="80"/>
        <end position="82"/>
    </location>
    <ligand>
        <name>5-amino-6-(D-ribitylamino)uracil</name>
        <dbReference type="ChEBI" id="CHEBI:15934"/>
    </ligand>
</feature>
<keyword evidence="9" id="KW-1185">Reference proteome</keyword>
<evidence type="ECO:0000313" key="9">
    <source>
        <dbReference type="Proteomes" id="UP000077519"/>
    </source>
</evidence>
<organism evidence="8 9">
    <name type="scientific">Rhodococcoides kyotonense</name>
    <dbReference type="NCBI Taxonomy" id="398843"/>
    <lineage>
        <taxon>Bacteria</taxon>
        <taxon>Bacillati</taxon>
        <taxon>Actinomycetota</taxon>
        <taxon>Actinomycetes</taxon>
        <taxon>Mycobacteriales</taxon>
        <taxon>Nocardiaceae</taxon>
        <taxon>Rhodococcoides</taxon>
    </lineage>
</organism>
<evidence type="ECO:0000256" key="2">
    <source>
        <dbReference type="ARBA" id="ARBA00007424"/>
    </source>
</evidence>
<evidence type="ECO:0000256" key="1">
    <source>
        <dbReference type="ARBA" id="ARBA00004917"/>
    </source>
</evidence>
<dbReference type="InterPro" id="IPR034964">
    <property type="entry name" value="LS"/>
</dbReference>
<dbReference type="PANTHER" id="PTHR21058">
    <property type="entry name" value="6,7-DIMETHYL-8-RIBITYLLUMAZINE SYNTHASE DMRL SYNTHASE LUMAZINE SYNTHASE"/>
    <property type="match status" value="1"/>
</dbReference>
<dbReference type="SUPFAM" id="SSF52121">
    <property type="entry name" value="Lumazine synthase"/>
    <property type="match status" value="1"/>
</dbReference>
<name>A0A177YFJ7_9NOCA</name>
<dbReference type="GO" id="GO:0009231">
    <property type="term" value="P:riboflavin biosynthetic process"/>
    <property type="evidence" value="ECO:0007669"/>
    <property type="project" value="UniProtKB-UniRule"/>
</dbReference>
<dbReference type="HAMAP" id="MF_00178">
    <property type="entry name" value="Lumazine_synth"/>
    <property type="match status" value="1"/>
</dbReference>
<proteinExistence type="inferred from homology"/>
<feature type="binding site" evidence="7">
    <location>
        <begin position="58"/>
        <end position="60"/>
    </location>
    <ligand>
        <name>5-amino-6-(D-ribitylamino)uracil</name>
        <dbReference type="ChEBI" id="CHEBI:15934"/>
    </ligand>
</feature>
<feature type="binding site" evidence="7">
    <location>
        <begin position="85"/>
        <end position="86"/>
    </location>
    <ligand>
        <name>(2S)-2-hydroxy-3-oxobutyl phosphate</name>
        <dbReference type="ChEBI" id="CHEBI:58830"/>
    </ligand>
</feature>